<dbReference type="FunFam" id="3.30.420.10:FF:000063">
    <property type="entry name" value="Retrovirus-related Pol polyprotein from transposon 297-like Protein"/>
    <property type="match status" value="1"/>
</dbReference>
<feature type="compositionally biased region" description="Low complexity" evidence="11">
    <location>
        <begin position="204"/>
        <end position="214"/>
    </location>
</feature>
<dbReference type="InterPro" id="IPR001584">
    <property type="entry name" value="Integrase_cat-core"/>
</dbReference>
<dbReference type="CDD" id="cd09274">
    <property type="entry name" value="RNase_HI_RT_Ty3"/>
    <property type="match status" value="1"/>
</dbReference>
<dbReference type="Pfam" id="PF17921">
    <property type="entry name" value="Integrase_H2C2"/>
    <property type="match status" value="1"/>
</dbReference>
<sequence>MTGLTGNLPPLSVEGNLCQNWNEWIQDFNIYMTASGYDSLKEFRKVSIFLHFIGKPALKIFNSFNQDIKTVTLETVISCFADYFIPRKNVTIERHKFFTRLQSADENISEYVADLKNLSMSCEFDTLRESLVKDVLIFGLHNNWQQLKQHLLREDELSLDKALKICSSMELSKHRTEQLNNPSEEVLTVQTTKVSSSRSRKNSQSKSKWSSQRNTSQKRELSSAQKRNNNGKYVSSKSNNCTRCGQIHKFKCPAFGVQCNNCKNYNHFAKFCKSKSVKVVSIESNNESETDQLFVGTVYTISNNSSQTWQIDLYINNIPISGLLDTGAQANIMSLHNLLKLKVSEASIIKKNTTKLMSIHSIDIPTLGTCSLRCCYKNSIEVITFFIVDFDCITVLGLASCQQLNLLQRVNVVNNNSSHSVLKYYNDIFEGLGCLPIKCHIHINNEVEPIIDAPRKIPFALYEQLRKELDNMCYLKVIERIASPTSWVSSIVIVKKKNNKLRICLDPRNLNRAISRSHYPLPTFEAVKTQLSGTKFFSTLDANSGFWMIPLDEKSSELCTFNTPFGRYKFLRLPYGLNCAPEIFHRIITELFSDIVGVIVYIDDLIITGTTLEEHNQRLKKVLDRAREVNLKFNKSKCIIGVTEVKFLGHVFNSEGVKPDPDKIKAIVNMPSPKSVKDLQRFLGMINYLSSYIPKLADETTLLRSLLKKNTSWVWDENYESMFNKVKNSITTAPVLSYYDPSIPLTLSVDASQFAVGAVILQNDKPCAYASQTLTSAQQNYAQIEKELYAIVFGCKRFHQYLYGQVVKVQTDHKPLVSLFKKALHSVPTRLQRMMLNIQSYHLNVEYVPGKLMVLADTLSRAPLPDSDEDNIDEELILQVQVFSENLAIGKQYLDKIKNETLNDSIFQKIKNICKSGWPLNKSLLENSLKPFWTFRDEIHVIDDLVFKGNCLVVPTKLRSDMLKLIHEGHMGIERCRNQIKDVLFWPGISNDIKNIVESCEVCLKYRNNNAKEPMISHAVPDLPWQKLGIDLFHHNDKTYLLVVDYYSKFIEIAHLSKGSHAKLVITQLKSIFARFGIPMEIISDNGPPFNAAEFKLFCSDWGINIVTSSPNYPQSNGLAERCVQIVKKLLKKSSDTGTDPYIALMQYRNTANNSLCSPAQLLMSRNLRTKIPIKLSSLKPKLVEVENHNKQISTKTDKVMSHYNKNTKQLSQLKQNDKILFKIKPNSTWSNGKIVEVCAQPRSYRVEADNGKIYRRNRKFIIKSALKSENKNKNEKSIEINLQAETKNRFGRNIVKPKRFLN</sequence>
<keyword evidence="7" id="KW-0460">Magnesium</keyword>
<evidence type="ECO:0000256" key="1">
    <source>
        <dbReference type="ARBA" id="ARBA00012493"/>
    </source>
</evidence>
<evidence type="ECO:0000259" key="12">
    <source>
        <dbReference type="PROSITE" id="PS50878"/>
    </source>
</evidence>
<dbReference type="SUPFAM" id="SSF53098">
    <property type="entry name" value="Ribonuclease H-like"/>
    <property type="match status" value="1"/>
</dbReference>
<dbReference type="Gene3D" id="3.30.70.270">
    <property type="match status" value="2"/>
</dbReference>
<evidence type="ECO:0000259" key="13">
    <source>
        <dbReference type="PROSITE" id="PS50994"/>
    </source>
</evidence>
<evidence type="ECO:0000313" key="14">
    <source>
        <dbReference type="EMBL" id="CAI6348039.1"/>
    </source>
</evidence>
<dbReference type="GO" id="GO:0003723">
    <property type="term" value="F:RNA binding"/>
    <property type="evidence" value="ECO:0007669"/>
    <property type="project" value="UniProtKB-KW"/>
</dbReference>
<dbReference type="InterPro" id="IPR012337">
    <property type="entry name" value="RNaseH-like_sf"/>
</dbReference>
<dbReference type="GO" id="GO:0042575">
    <property type="term" value="C:DNA polymerase complex"/>
    <property type="evidence" value="ECO:0007669"/>
    <property type="project" value="UniProtKB-ARBA"/>
</dbReference>
<dbReference type="InterPro" id="IPR041588">
    <property type="entry name" value="Integrase_H2C2"/>
</dbReference>
<keyword evidence="9" id="KW-0229">DNA integration</keyword>
<dbReference type="PROSITE" id="PS50994">
    <property type="entry name" value="INTEGRASE"/>
    <property type="match status" value="1"/>
</dbReference>
<dbReference type="GO" id="GO:0015074">
    <property type="term" value="P:DNA integration"/>
    <property type="evidence" value="ECO:0007669"/>
    <property type="project" value="UniProtKB-KW"/>
</dbReference>
<dbReference type="Pfam" id="PF00665">
    <property type="entry name" value="rve"/>
    <property type="match status" value="1"/>
</dbReference>
<evidence type="ECO:0000256" key="2">
    <source>
        <dbReference type="ARBA" id="ARBA00022679"/>
    </source>
</evidence>
<dbReference type="Gene3D" id="2.40.70.10">
    <property type="entry name" value="Acid Proteases"/>
    <property type="match status" value="1"/>
</dbReference>
<dbReference type="InterPro" id="IPR001969">
    <property type="entry name" value="Aspartic_peptidase_AS"/>
</dbReference>
<evidence type="ECO:0000256" key="6">
    <source>
        <dbReference type="ARBA" id="ARBA00022801"/>
    </source>
</evidence>
<dbReference type="InterPro" id="IPR043502">
    <property type="entry name" value="DNA/RNA_pol_sf"/>
</dbReference>
<dbReference type="Gene3D" id="3.30.420.10">
    <property type="entry name" value="Ribonuclease H-like superfamily/Ribonuclease H"/>
    <property type="match status" value="1"/>
</dbReference>
<dbReference type="EC" id="2.7.7.49" evidence="1"/>
<evidence type="ECO:0000256" key="11">
    <source>
        <dbReference type="SAM" id="MobiDB-lite"/>
    </source>
</evidence>
<feature type="compositionally biased region" description="Polar residues" evidence="11">
    <location>
        <begin position="178"/>
        <end position="194"/>
    </location>
</feature>
<evidence type="ECO:0000256" key="9">
    <source>
        <dbReference type="ARBA" id="ARBA00022908"/>
    </source>
</evidence>
<name>A0AAV0VUY3_9HEMI</name>
<accession>A0AAV0VUY3</accession>
<protein>
    <recommendedName>
        <fullName evidence="1">RNA-directed DNA polymerase</fullName>
        <ecNumber evidence="1">2.7.7.49</ecNumber>
    </recommendedName>
</protein>
<feature type="domain" description="Reverse transcriptase" evidence="12">
    <location>
        <begin position="475"/>
        <end position="652"/>
    </location>
</feature>
<dbReference type="GO" id="GO:0004519">
    <property type="term" value="F:endonuclease activity"/>
    <property type="evidence" value="ECO:0007669"/>
    <property type="project" value="UniProtKB-KW"/>
</dbReference>
<dbReference type="CDD" id="cd01647">
    <property type="entry name" value="RT_LTR"/>
    <property type="match status" value="1"/>
</dbReference>
<dbReference type="SUPFAM" id="SSF56672">
    <property type="entry name" value="DNA/RNA polymerases"/>
    <property type="match status" value="1"/>
</dbReference>
<dbReference type="PROSITE" id="PS00141">
    <property type="entry name" value="ASP_PROTEASE"/>
    <property type="match status" value="1"/>
</dbReference>
<keyword evidence="6" id="KW-0378">Hydrolase</keyword>
<dbReference type="InterPro" id="IPR043128">
    <property type="entry name" value="Rev_trsase/Diguanyl_cyclase"/>
</dbReference>
<dbReference type="InterPro" id="IPR041577">
    <property type="entry name" value="RT_RNaseH_2"/>
</dbReference>
<evidence type="ECO:0000256" key="7">
    <source>
        <dbReference type="ARBA" id="ARBA00022842"/>
    </source>
</evidence>
<dbReference type="GO" id="GO:0004190">
    <property type="term" value="F:aspartic-type endopeptidase activity"/>
    <property type="evidence" value="ECO:0007669"/>
    <property type="project" value="InterPro"/>
</dbReference>
<dbReference type="Proteomes" id="UP001160148">
    <property type="component" value="Unassembled WGS sequence"/>
</dbReference>
<evidence type="ECO:0000256" key="4">
    <source>
        <dbReference type="ARBA" id="ARBA00022722"/>
    </source>
</evidence>
<dbReference type="Pfam" id="PF00078">
    <property type="entry name" value="RVT_1"/>
    <property type="match status" value="1"/>
</dbReference>
<dbReference type="FunFam" id="1.10.340.70:FF:000003">
    <property type="entry name" value="Protein CBG25708"/>
    <property type="match status" value="1"/>
</dbReference>
<dbReference type="FunFam" id="3.30.70.270:FF:000026">
    <property type="entry name" value="Transposon Ty3-G Gag-Pol polyprotein"/>
    <property type="match status" value="1"/>
</dbReference>
<dbReference type="InterPro" id="IPR036397">
    <property type="entry name" value="RNaseH_sf"/>
</dbReference>
<gene>
    <name evidence="14" type="ORF">MEUPH1_LOCUS4756</name>
</gene>
<dbReference type="PANTHER" id="PTHR37984:SF8">
    <property type="entry name" value="CCHC-TYPE DOMAIN-CONTAINING PROTEIN"/>
    <property type="match status" value="1"/>
</dbReference>
<keyword evidence="5" id="KW-0255">Endonuclease</keyword>
<evidence type="ECO:0000256" key="10">
    <source>
        <dbReference type="ARBA" id="ARBA00022918"/>
    </source>
</evidence>
<feature type="region of interest" description="Disordered" evidence="11">
    <location>
        <begin position="176"/>
        <end position="237"/>
    </location>
</feature>
<dbReference type="EMBL" id="CARXXK010000001">
    <property type="protein sequence ID" value="CAI6348039.1"/>
    <property type="molecule type" value="Genomic_DNA"/>
</dbReference>
<keyword evidence="8" id="KW-0694">RNA-binding</keyword>
<evidence type="ECO:0000256" key="8">
    <source>
        <dbReference type="ARBA" id="ARBA00022884"/>
    </source>
</evidence>
<reference evidence="14 15" key="1">
    <citation type="submission" date="2023-01" db="EMBL/GenBank/DDBJ databases">
        <authorList>
            <person name="Whitehead M."/>
        </authorList>
    </citation>
    <scope>NUCLEOTIDE SEQUENCE [LARGE SCALE GENOMIC DNA]</scope>
</reference>
<keyword evidence="3" id="KW-0548">Nucleotidyltransferase</keyword>
<dbReference type="Pfam" id="PF17919">
    <property type="entry name" value="RT_RNaseH_2"/>
    <property type="match status" value="1"/>
</dbReference>
<dbReference type="Gene3D" id="1.10.340.70">
    <property type="match status" value="1"/>
</dbReference>
<organism evidence="14 15">
    <name type="scientific">Macrosiphum euphorbiae</name>
    <name type="common">potato aphid</name>
    <dbReference type="NCBI Taxonomy" id="13131"/>
    <lineage>
        <taxon>Eukaryota</taxon>
        <taxon>Metazoa</taxon>
        <taxon>Ecdysozoa</taxon>
        <taxon>Arthropoda</taxon>
        <taxon>Hexapoda</taxon>
        <taxon>Insecta</taxon>
        <taxon>Pterygota</taxon>
        <taxon>Neoptera</taxon>
        <taxon>Paraneoptera</taxon>
        <taxon>Hemiptera</taxon>
        <taxon>Sternorrhyncha</taxon>
        <taxon>Aphidomorpha</taxon>
        <taxon>Aphidoidea</taxon>
        <taxon>Aphididae</taxon>
        <taxon>Macrosiphini</taxon>
        <taxon>Macrosiphum</taxon>
    </lineage>
</organism>
<keyword evidence="4" id="KW-0540">Nuclease</keyword>
<comment type="caution">
    <text evidence="14">The sequence shown here is derived from an EMBL/GenBank/DDBJ whole genome shotgun (WGS) entry which is preliminary data.</text>
</comment>
<keyword evidence="15" id="KW-1185">Reference proteome</keyword>
<keyword evidence="2" id="KW-0808">Transferase</keyword>
<feature type="domain" description="Integrase catalytic" evidence="13">
    <location>
        <begin position="1020"/>
        <end position="1189"/>
    </location>
</feature>
<dbReference type="PANTHER" id="PTHR37984">
    <property type="entry name" value="PROTEIN CBG26694"/>
    <property type="match status" value="1"/>
</dbReference>
<dbReference type="InterPro" id="IPR000477">
    <property type="entry name" value="RT_dom"/>
</dbReference>
<dbReference type="PROSITE" id="PS50878">
    <property type="entry name" value="RT_POL"/>
    <property type="match status" value="1"/>
</dbReference>
<evidence type="ECO:0000256" key="5">
    <source>
        <dbReference type="ARBA" id="ARBA00022759"/>
    </source>
</evidence>
<evidence type="ECO:0000256" key="3">
    <source>
        <dbReference type="ARBA" id="ARBA00022695"/>
    </source>
</evidence>
<dbReference type="GO" id="GO:0003964">
    <property type="term" value="F:RNA-directed DNA polymerase activity"/>
    <property type="evidence" value="ECO:0007669"/>
    <property type="project" value="UniProtKB-KW"/>
</dbReference>
<dbReference type="Gene3D" id="3.10.10.10">
    <property type="entry name" value="HIV Type 1 Reverse Transcriptase, subunit A, domain 1"/>
    <property type="match status" value="1"/>
</dbReference>
<dbReference type="InterPro" id="IPR021109">
    <property type="entry name" value="Peptidase_aspartic_dom_sf"/>
</dbReference>
<dbReference type="InterPro" id="IPR050951">
    <property type="entry name" value="Retrovirus_Pol_polyprotein"/>
</dbReference>
<dbReference type="GO" id="GO:0006508">
    <property type="term" value="P:proteolysis"/>
    <property type="evidence" value="ECO:0007669"/>
    <property type="project" value="InterPro"/>
</dbReference>
<proteinExistence type="predicted"/>
<feature type="compositionally biased region" description="Polar residues" evidence="11">
    <location>
        <begin position="222"/>
        <end position="237"/>
    </location>
</feature>
<dbReference type="SUPFAM" id="SSF50630">
    <property type="entry name" value="Acid proteases"/>
    <property type="match status" value="1"/>
</dbReference>
<evidence type="ECO:0000313" key="15">
    <source>
        <dbReference type="Proteomes" id="UP001160148"/>
    </source>
</evidence>
<keyword evidence="10" id="KW-0695">RNA-directed DNA polymerase</keyword>